<evidence type="ECO:0000256" key="1">
    <source>
        <dbReference type="SAM" id="SignalP"/>
    </source>
</evidence>
<name>A0AAD8R7U1_LOLMU</name>
<dbReference type="Proteomes" id="UP001231189">
    <property type="component" value="Unassembled WGS sequence"/>
</dbReference>
<reference evidence="2" key="1">
    <citation type="submission" date="2023-07" db="EMBL/GenBank/DDBJ databases">
        <title>A chromosome-level genome assembly of Lolium multiflorum.</title>
        <authorList>
            <person name="Chen Y."/>
            <person name="Copetti D."/>
            <person name="Kolliker R."/>
            <person name="Studer B."/>
        </authorList>
    </citation>
    <scope>NUCLEOTIDE SEQUENCE</scope>
    <source>
        <strain evidence="2">02402/16</strain>
        <tissue evidence="2">Leaf</tissue>
    </source>
</reference>
<dbReference type="AlphaFoldDB" id="A0AAD8R7U1"/>
<evidence type="ECO:0008006" key="4">
    <source>
        <dbReference type="Google" id="ProtNLM"/>
    </source>
</evidence>
<feature type="chain" id="PRO_5042189452" description="Secreted protein" evidence="1">
    <location>
        <begin position="25"/>
        <end position="127"/>
    </location>
</feature>
<gene>
    <name evidence="2" type="ORF">QYE76_021337</name>
</gene>
<dbReference type="EMBL" id="JAUUTY010000006">
    <property type="protein sequence ID" value="KAK1615820.1"/>
    <property type="molecule type" value="Genomic_DNA"/>
</dbReference>
<comment type="caution">
    <text evidence="2">The sequence shown here is derived from an EMBL/GenBank/DDBJ whole genome shotgun (WGS) entry which is preliminary data.</text>
</comment>
<organism evidence="2 3">
    <name type="scientific">Lolium multiflorum</name>
    <name type="common">Italian ryegrass</name>
    <name type="synonym">Lolium perenne subsp. multiflorum</name>
    <dbReference type="NCBI Taxonomy" id="4521"/>
    <lineage>
        <taxon>Eukaryota</taxon>
        <taxon>Viridiplantae</taxon>
        <taxon>Streptophyta</taxon>
        <taxon>Embryophyta</taxon>
        <taxon>Tracheophyta</taxon>
        <taxon>Spermatophyta</taxon>
        <taxon>Magnoliopsida</taxon>
        <taxon>Liliopsida</taxon>
        <taxon>Poales</taxon>
        <taxon>Poaceae</taxon>
        <taxon>BOP clade</taxon>
        <taxon>Pooideae</taxon>
        <taxon>Poodae</taxon>
        <taxon>Poeae</taxon>
        <taxon>Poeae Chloroplast Group 2 (Poeae type)</taxon>
        <taxon>Loliodinae</taxon>
        <taxon>Loliinae</taxon>
        <taxon>Lolium</taxon>
    </lineage>
</organism>
<accession>A0AAD8R7U1</accession>
<keyword evidence="3" id="KW-1185">Reference proteome</keyword>
<proteinExistence type="predicted"/>
<evidence type="ECO:0000313" key="3">
    <source>
        <dbReference type="Proteomes" id="UP001231189"/>
    </source>
</evidence>
<protein>
    <recommendedName>
        <fullName evidence="4">Secreted protein</fullName>
    </recommendedName>
</protein>
<sequence length="127" mass="13877">MWRPGRKVFITLGFLMHRAAGAAASHLPALSLLAYRRRPVAVPASCVSGRRRRSLQSELPYPQAFRRCSILPARIPAPLPAPGLPPPPASSAPTRLHHMLHQFAPEQPALQHIITSLPEVCCSRTGL</sequence>
<evidence type="ECO:0000313" key="2">
    <source>
        <dbReference type="EMBL" id="KAK1615820.1"/>
    </source>
</evidence>
<feature type="signal peptide" evidence="1">
    <location>
        <begin position="1"/>
        <end position="24"/>
    </location>
</feature>
<keyword evidence="1" id="KW-0732">Signal</keyword>